<dbReference type="GO" id="GO:0015293">
    <property type="term" value="F:symporter activity"/>
    <property type="evidence" value="ECO:0007669"/>
    <property type="project" value="UniProtKB-KW"/>
</dbReference>
<dbReference type="OrthoDB" id="199759at2157"/>
<keyword evidence="3" id="KW-0813">Transport</keyword>
<evidence type="ECO:0000256" key="11">
    <source>
        <dbReference type="ARBA" id="ARBA00023201"/>
    </source>
</evidence>
<evidence type="ECO:0000256" key="10">
    <source>
        <dbReference type="ARBA" id="ARBA00023136"/>
    </source>
</evidence>
<dbReference type="InterPro" id="IPR001734">
    <property type="entry name" value="Na/solute_symporter"/>
</dbReference>
<dbReference type="PROSITE" id="PS50283">
    <property type="entry name" value="NA_SOLUT_SYMP_3"/>
    <property type="match status" value="1"/>
</dbReference>
<evidence type="ECO:0000256" key="7">
    <source>
        <dbReference type="ARBA" id="ARBA00022989"/>
    </source>
</evidence>
<dbReference type="Pfam" id="PF00474">
    <property type="entry name" value="SSF"/>
    <property type="match status" value="1"/>
</dbReference>
<feature type="transmembrane region" description="Helical" evidence="13">
    <location>
        <begin position="260"/>
        <end position="280"/>
    </location>
</feature>
<dbReference type="Gene3D" id="1.20.1730.10">
    <property type="entry name" value="Sodium/glucose cotransporter"/>
    <property type="match status" value="1"/>
</dbReference>
<dbReference type="InterPro" id="IPR038377">
    <property type="entry name" value="Na/Glc_symporter_sf"/>
</dbReference>
<keyword evidence="9" id="KW-0406">Ion transport</keyword>
<dbReference type="PANTHER" id="PTHR48086:SF3">
    <property type="entry name" value="SODIUM_PROLINE SYMPORTER"/>
    <property type="match status" value="1"/>
</dbReference>
<feature type="transmembrane region" description="Helical" evidence="13">
    <location>
        <begin position="391"/>
        <end position="412"/>
    </location>
</feature>
<feature type="transmembrane region" description="Helical" evidence="13">
    <location>
        <begin position="167"/>
        <end position="191"/>
    </location>
</feature>
<feature type="transmembrane region" description="Helical" evidence="13">
    <location>
        <begin position="143"/>
        <end position="161"/>
    </location>
</feature>
<dbReference type="RefSeq" id="WP_092906318.1">
    <property type="nucleotide sequence ID" value="NZ_FOZS01000003.1"/>
</dbReference>
<feature type="transmembrane region" description="Helical" evidence="13">
    <location>
        <begin position="334"/>
        <end position="357"/>
    </location>
</feature>
<dbReference type="GO" id="GO:0005886">
    <property type="term" value="C:plasma membrane"/>
    <property type="evidence" value="ECO:0007669"/>
    <property type="project" value="UniProtKB-SubCell"/>
</dbReference>
<dbReference type="InterPro" id="IPR050277">
    <property type="entry name" value="Sodium:Solute_Symporter"/>
</dbReference>
<dbReference type="AlphaFoldDB" id="A0A1I6TVG0"/>
<sequence length="515" mass="54189">MSSVPTVPIQALPPELAETISTNLPLSLGILACYVIVFIGITHFARRGYSDSLSDHIVASRGLGWVVASLTLVATVLSGVGMAGFPGTVYSVGFSFIAMILVGYAVTAPAVWYLGRRMWVVGKEHDHQTPGDLLGDYYQSDTVRLYTVLASLAFNTTYIVAQLLAGGLILMILTGGIVSFELGVIVLALVVTVHLASTGMRGIAYLDTFNGALITVLLGGFGVFIVSHAGGVSEVFNSLGSARAGFTTAPGVTGLFTPEIILIVGALFTIGNTLLSPAGWVRMYSVDAERNFAKVAAMIVGVLTLIYVFGTSFIGIYGRTVLSEGTNPDTVSSLLAFDVMPFGLAALFLVGVLAAIVSTTDSYAHVLAATVSRDFIKAFVSPDLSEDRELVLNRVVIIATMLAGVAGALVYSSLITPLALFVVAVAVQLLPLLFGAVAWPRASTEAAIIAPAVATILLGLFQLQLIPNPYVTPLVPGILVATVVNFVLFVGISFLTSPQPLDKMEQYHGLINRKL</sequence>
<dbReference type="PANTHER" id="PTHR48086">
    <property type="entry name" value="SODIUM/PROLINE SYMPORTER-RELATED"/>
    <property type="match status" value="1"/>
</dbReference>
<dbReference type="EMBL" id="FOZS01000003">
    <property type="protein sequence ID" value="SFS93150.1"/>
    <property type="molecule type" value="Genomic_DNA"/>
</dbReference>
<feature type="transmembrane region" description="Helical" evidence="13">
    <location>
        <begin position="446"/>
        <end position="466"/>
    </location>
</feature>
<feature type="transmembrane region" description="Helical" evidence="13">
    <location>
        <begin position="20"/>
        <end position="41"/>
    </location>
</feature>
<evidence type="ECO:0000256" key="2">
    <source>
        <dbReference type="ARBA" id="ARBA00006434"/>
    </source>
</evidence>
<feature type="transmembrane region" description="Helical" evidence="13">
    <location>
        <begin position="418"/>
        <end position="439"/>
    </location>
</feature>
<keyword evidence="10 13" id="KW-0472">Membrane</keyword>
<evidence type="ECO:0000256" key="4">
    <source>
        <dbReference type="ARBA" id="ARBA00022475"/>
    </source>
</evidence>
<evidence type="ECO:0000256" key="3">
    <source>
        <dbReference type="ARBA" id="ARBA00022448"/>
    </source>
</evidence>
<evidence type="ECO:0000313" key="14">
    <source>
        <dbReference type="EMBL" id="SFS93150.1"/>
    </source>
</evidence>
<gene>
    <name evidence="14" type="ORF">SAMN04488556_3470</name>
</gene>
<feature type="transmembrane region" description="Helical" evidence="13">
    <location>
        <begin position="89"/>
        <end position="114"/>
    </location>
</feature>
<evidence type="ECO:0000256" key="1">
    <source>
        <dbReference type="ARBA" id="ARBA00004651"/>
    </source>
</evidence>
<protein>
    <submittedName>
        <fullName evidence="14">Sodium:solute symporter family protein</fullName>
    </submittedName>
</protein>
<comment type="similarity">
    <text evidence="2 12">Belongs to the sodium:solute symporter (SSF) (TC 2.A.21) family.</text>
</comment>
<accession>A0A1I6TVG0</accession>
<dbReference type="GO" id="GO:0006814">
    <property type="term" value="P:sodium ion transport"/>
    <property type="evidence" value="ECO:0007669"/>
    <property type="project" value="UniProtKB-KW"/>
</dbReference>
<keyword evidence="7 13" id="KW-1133">Transmembrane helix</keyword>
<feature type="transmembrane region" description="Helical" evidence="13">
    <location>
        <begin position="203"/>
        <end position="226"/>
    </location>
</feature>
<reference evidence="15" key="1">
    <citation type="submission" date="2016-10" db="EMBL/GenBank/DDBJ databases">
        <authorList>
            <person name="Varghese N."/>
            <person name="Submissions S."/>
        </authorList>
    </citation>
    <scope>NUCLEOTIDE SEQUENCE [LARGE SCALE GENOMIC DNA]</scope>
    <source>
        <strain evidence="15">DSM 22427</strain>
    </source>
</reference>
<evidence type="ECO:0000313" key="15">
    <source>
        <dbReference type="Proteomes" id="UP000199199"/>
    </source>
</evidence>
<keyword evidence="6" id="KW-0769">Symport</keyword>
<evidence type="ECO:0000256" key="13">
    <source>
        <dbReference type="SAM" id="Phobius"/>
    </source>
</evidence>
<dbReference type="CDD" id="cd10322">
    <property type="entry name" value="SLC5sbd"/>
    <property type="match status" value="1"/>
</dbReference>
<keyword evidence="5 13" id="KW-0812">Transmembrane</keyword>
<evidence type="ECO:0000256" key="8">
    <source>
        <dbReference type="ARBA" id="ARBA00023053"/>
    </source>
</evidence>
<keyword evidence="4" id="KW-1003">Cell membrane</keyword>
<evidence type="ECO:0000256" key="6">
    <source>
        <dbReference type="ARBA" id="ARBA00022847"/>
    </source>
</evidence>
<name>A0A1I6TVG0_9EURY</name>
<feature type="transmembrane region" description="Helical" evidence="13">
    <location>
        <begin position="62"/>
        <end position="83"/>
    </location>
</feature>
<proteinExistence type="inferred from homology"/>
<evidence type="ECO:0000256" key="12">
    <source>
        <dbReference type="RuleBase" id="RU362091"/>
    </source>
</evidence>
<feature type="transmembrane region" description="Helical" evidence="13">
    <location>
        <begin position="292"/>
        <end position="314"/>
    </location>
</feature>
<feature type="transmembrane region" description="Helical" evidence="13">
    <location>
        <begin position="478"/>
        <end position="496"/>
    </location>
</feature>
<keyword evidence="8" id="KW-0915">Sodium</keyword>
<keyword evidence="15" id="KW-1185">Reference proteome</keyword>
<organism evidence="14 15">
    <name type="scientific">Halostagnicola kamekurae</name>
    <dbReference type="NCBI Taxonomy" id="619731"/>
    <lineage>
        <taxon>Archaea</taxon>
        <taxon>Methanobacteriati</taxon>
        <taxon>Methanobacteriota</taxon>
        <taxon>Stenosarchaea group</taxon>
        <taxon>Halobacteria</taxon>
        <taxon>Halobacteriales</taxon>
        <taxon>Natrialbaceae</taxon>
        <taxon>Halostagnicola</taxon>
    </lineage>
</organism>
<evidence type="ECO:0000256" key="5">
    <source>
        <dbReference type="ARBA" id="ARBA00022692"/>
    </source>
</evidence>
<evidence type="ECO:0000256" key="9">
    <source>
        <dbReference type="ARBA" id="ARBA00023065"/>
    </source>
</evidence>
<dbReference type="Proteomes" id="UP000199199">
    <property type="component" value="Unassembled WGS sequence"/>
</dbReference>
<keyword evidence="11" id="KW-0739">Sodium transport</keyword>
<comment type="subcellular location">
    <subcellularLocation>
        <location evidence="1">Cell membrane</location>
        <topology evidence="1">Multi-pass membrane protein</topology>
    </subcellularLocation>
</comment>